<evidence type="ECO:0000313" key="4">
    <source>
        <dbReference type="Proteomes" id="UP001233271"/>
    </source>
</evidence>
<sequence length="290" mass="31702">MAATRTLKVDVTSDFLCPFCLLGVRQLELAIEKYREREPEPFNVEICMRPFQLNGLISEVPMQRCEYGEKKFGAERWQCVCDSLTAKFKSVGVDYKTDGYMSQSHLAHRLTEYAGKIKPASQLGVAMDVFNLYHVKGVHLSDRDGLAEIGVKHGLFSDKDEGLTWFDGTTCDQEVKKQYQTAQRMGITGVPFFVFQDKYAASGAMGVDEFVDILSDINKREKGIKPSQPTFQTGEQCLIQTGGGHAPPTPTSKPGACQAPACQVGEQCPIQSGGGHLPPTPQPAAATAAS</sequence>
<dbReference type="SUPFAM" id="SSF52833">
    <property type="entry name" value="Thioredoxin-like"/>
    <property type="match status" value="1"/>
</dbReference>
<reference evidence="3" key="1">
    <citation type="journal article" date="2023" name="BMC Genomics">
        <title>Chromosome-level genome assemblies of Cutaneotrichosporon spp. (Trichosporonales, Basidiomycota) reveal imbalanced evolution between nucleotide sequences and chromosome synteny.</title>
        <authorList>
            <person name="Kobayashi Y."/>
            <person name="Kayamori A."/>
            <person name="Aoki K."/>
            <person name="Shiwa Y."/>
            <person name="Matsutani M."/>
            <person name="Fujita N."/>
            <person name="Sugita T."/>
            <person name="Iwasaki W."/>
            <person name="Tanaka N."/>
            <person name="Takashima M."/>
        </authorList>
    </citation>
    <scope>NUCLEOTIDE SEQUENCE</scope>
    <source>
        <strain evidence="3">HIS019</strain>
    </source>
</reference>
<protein>
    <recommendedName>
        <fullName evidence="2">DSBA-like thioredoxin domain-containing protein</fullName>
    </recommendedName>
</protein>
<dbReference type="Proteomes" id="UP001233271">
    <property type="component" value="Chromosome 7a"/>
</dbReference>
<proteinExistence type="predicted"/>
<organism evidence="3 4">
    <name type="scientific">Cutaneotrichosporon cavernicola</name>
    <dbReference type="NCBI Taxonomy" id="279322"/>
    <lineage>
        <taxon>Eukaryota</taxon>
        <taxon>Fungi</taxon>
        <taxon>Dikarya</taxon>
        <taxon>Basidiomycota</taxon>
        <taxon>Agaricomycotina</taxon>
        <taxon>Tremellomycetes</taxon>
        <taxon>Trichosporonales</taxon>
        <taxon>Trichosporonaceae</taxon>
        <taxon>Cutaneotrichosporon</taxon>
    </lineage>
</organism>
<dbReference type="GeneID" id="85498329"/>
<dbReference type="Gene3D" id="3.40.30.10">
    <property type="entry name" value="Glutaredoxin"/>
    <property type="match status" value="1"/>
</dbReference>
<dbReference type="CDD" id="cd03024">
    <property type="entry name" value="DsbA_FrnE"/>
    <property type="match status" value="1"/>
</dbReference>
<dbReference type="GO" id="GO:0016491">
    <property type="term" value="F:oxidoreductase activity"/>
    <property type="evidence" value="ECO:0007669"/>
    <property type="project" value="InterPro"/>
</dbReference>
<dbReference type="Pfam" id="PF01323">
    <property type="entry name" value="DSBA"/>
    <property type="match status" value="1"/>
</dbReference>
<feature type="domain" description="DSBA-like thioredoxin" evidence="2">
    <location>
        <begin position="9"/>
        <end position="214"/>
    </location>
</feature>
<evidence type="ECO:0000256" key="1">
    <source>
        <dbReference type="SAM" id="MobiDB-lite"/>
    </source>
</evidence>
<dbReference type="PANTHER" id="PTHR13887:SF41">
    <property type="entry name" value="THIOREDOXIN SUPERFAMILY PROTEIN"/>
    <property type="match status" value="1"/>
</dbReference>
<evidence type="ECO:0000259" key="2">
    <source>
        <dbReference type="Pfam" id="PF01323"/>
    </source>
</evidence>
<name>A0AA48L9G0_9TREE</name>
<dbReference type="PANTHER" id="PTHR13887">
    <property type="entry name" value="GLUTATHIONE S-TRANSFERASE KAPPA"/>
    <property type="match status" value="1"/>
</dbReference>
<evidence type="ECO:0000313" key="3">
    <source>
        <dbReference type="EMBL" id="BEI94459.1"/>
    </source>
</evidence>
<feature type="region of interest" description="Disordered" evidence="1">
    <location>
        <begin position="268"/>
        <end position="290"/>
    </location>
</feature>
<dbReference type="InterPro" id="IPR036249">
    <property type="entry name" value="Thioredoxin-like_sf"/>
</dbReference>
<gene>
    <name evidence="3" type="ORF">CcaverHIS019_0700310</name>
</gene>
<dbReference type="EMBL" id="AP028218">
    <property type="protein sequence ID" value="BEI94459.1"/>
    <property type="molecule type" value="Genomic_DNA"/>
</dbReference>
<accession>A0AA48L9G0</accession>
<dbReference type="AlphaFoldDB" id="A0AA48L9G0"/>
<dbReference type="RefSeq" id="XP_060459724.1">
    <property type="nucleotide sequence ID" value="XM_060603429.1"/>
</dbReference>
<dbReference type="KEGG" id="ccac:CcaHIS019_0700310"/>
<keyword evidence="4" id="KW-1185">Reference proteome</keyword>
<dbReference type="InterPro" id="IPR001853">
    <property type="entry name" value="DSBA-like_thioredoxin_dom"/>
</dbReference>